<reference evidence="1" key="1">
    <citation type="submission" date="2020-04" db="EMBL/GenBank/DDBJ databases">
        <title>Analysis of mating type loci in Filobasidium floriforme.</title>
        <authorList>
            <person name="Nowrousian M."/>
        </authorList>
    </citation>
    <scope>NUCLEOTIDE SEQUENCE</scope>
    <source>
        <strain evidence="1">CBS 6242</strain>
    </source>
</reference>
<accession>A0A8K0NM79</accession>
<evidence type="ECO:0000313" key="1">
    <source>
        <dbReference type="EMBL" id="KAG7528146.1"/>
    </source>
</evidence>
<name>A0A8K0NM79_9TREE</name>
<proteinExistence type="predicted"/>
<keyword evidence="2" id="KW-1185">Reference proteome</keyword>
<evidence type="ECO:0000313" key="2">
    <source>
        <dbReference type="Proteomes" id="UP000812966"/>
    </source>
</evidence>
<sequence>MLRIGDIVQRTIVASCIGVSAWACVAAWQGHQARMHRAHDVSISCGARRTVHRLMPVISALAQISRLAAGDTASSSFRAQEYSYSERQPYIGGRSSSIKGNLPFHGVTTLKARDEPDRIVTWKPERRTPL</sequence>
<dbReference type="AlphaFoldDB" id="A0A8K0NM79"/>
<dbReference type="Proteomes" id="UP000812966">
    <property type="component" value="Unassembled WGS sequence"/>
</dbReference>
<gene>
    <name evidence="1" type="ORF">FFLO_06385</name>
</gene>
<organism evidence="1 2">
    <name type="scientific">Filobasidium floriforme</name>
    <dbReference type="NCBI Taxonomy" id="5210"/>
    <lineage>
        <taxon>Eukaryota</taxon>
        <taxon>Fungi</taxon>
        <taxon>Dikarya</taxon>
        <taxon>Basidiomycota</taxon>
        <taxon>Agaricomycotina</taxon>
        <taxon>Tremellomycetes</taxon>
        <taxon>Filobasidiales</taxon>
        <taxon>Filobasidiaceae</taxon>
        <taxon>Filobasidium</taxon>
    </lineage>
</organism>
<dbReference type="EMBL" id="JABELV010000203">
    <property type="protein sequence ID" value="KAG7528146.1"/>
    <property type="molecule type" value="Genomic_DNA"/>
</dbReference>
<protein>
    <submittedName>
        <fullName evidence="1">Uncharacterized protein</fullName>
    </submittedName>
</protein>
<comment type="caution">
    <text evidence="1">The sequence shown here is derived from an EMBL/GenBank/DDBJ whole genome shotgun (WGS) entry which is preliminary data.</text>
</comment>